<evidence type="ECO:0000256" key="6">
    <source>
        <dbReference type="ARBA" id="ARBA00023196"/>
    </source>
</evidence>
<dbReference type="GO" id="GO:0045259">
    <property type="term" value="C:proton-transporting ATP synthase complex"/>
    <property type="evidence" value="ECO:0007669"/>
    <property type="project" value="UniProtKB-KW"/>
</dbReference>
<evidence type="ECO:0000313" key="9">
    <source>
        <dbReference type="EMBL" id="GBF80151.1"/>
    </source>
</evidence>
<keyword evidence="8" id="KW-0793">Thylakoid</keyword>
<dbReference type="OrthoDB" id="9802471at2"/>
<comment type="function">
    <text evidence="8">F(1)F(0) ATP synthase produces ATP from ADP in the presence of a proton or sodium gradient. F-type ATPases consist of two structural domains, F(1) containing the extramembraneous catalytic core and F(0) containing the membrane proton channel, linked together by a central stalk and a peripheral stalk. During catalysis, ATP synthesis in the catalytic domain of F(1) is coupled via a rotary mechanism of the central stalk subunits to proton translocation.</text>
</comment>
<dbReference type="HAMAP" id="MF_01416">
    <property type="entry name" value="ATP_synth_delta_bact"/>
    <property type="match status" value="1"/>
</dbReference>
<evidence type="ECO:0000256" key="5">
    <source>
        <dbReference type="ARBA" id="ARBA00023136"/>
    </source>
</evidence>
<evidence type="ECO:0000313" key="10">
    <source>
        <dbReference type="Proteomes" id="UP000287247"/>
    </source>
</evidence>
<name>A0A401IG11_APHSA</name>
<evidence type="ECO:0000256" key="7">
    <source>
        <dbReference type="ARBA" id="ARBA00023310"/>
    </source>
</evidence>
<dbReference type="GO" id="GO:0031676">
    <property type="term" value="C:plasma membrane-derived thylakoid membrane"/>
    <property type="evidence" value="ECO:0007669"/>
    <property type="project" value="UniProtKB-SubCell"/>
</dbReference>
<dbReference type="GO" id="GO:0046933">
    <property type="term" value="F:proton-transporting ATP synthase activity, rotational mechanism"/>
    <property type="evidence" value="ECO:0007669"/>
    <property type="project" value="UniProtKB-UniRule"/>
</dbReference>
<comment type="subcellular location">
    <subcellularLocation>
        <location evidence="8">Cellular thylakoid membrane</location>
        <topology evidence="8">Peripheral membrane protein</topology>
    </subcellularLocation>
    <subcellularLocation>
        <location evidence="1">Membrane</location>
    </subcellularLocation>
</comment>
<dbReference type="SUPFAM" id="SSF47928">
    <property type="entry name" value="N-terminal domain of the delta subunit of the F1F0-ATP synthase"/>
    <property type="match status" value="1"/>
</dbReference>
<dbReference type="RefSeq" id="WP_124977102.1">
    <property type="nucleotide sequence ID" value="NZ_BDQK01000006.1"/>
</dbReference>
<dbReference type="Gene3D" id="1.10.520.20">
    <property type="entry name" value="N-terminal domain of the delta subunit of the F1F0-ATP synthase"/>
    <property type="match status" value="1"/>
</dbReference>
<dbReference type="PROSITE" id="PS00389">
    <property type="entry name" value="ATPASE_DELTA"/>
    <property type="match status" value="1"/>
</dbReference>
<dbReference type="InterPro" id="IPR026015">
    <property type="entry name" value="ATP_synth_OSCP/delta_N_sf"/>
</dbReference>
<sequence length="185" mass="20499">MKGSLFSTQVAEPYAQALMSLAQSQQSIESLGEDCRSLLELWNNSPDLREFINSPVTNEENKKAVLRRVLGDNANTYLTNFIMLLIDKRRLVYLPEICQQYLALLRKLTNTVLAEVSSAQALSEEQRSAVCEKIKQLTQAQSIELQTTVDPDLIGGVVIKVGSQVFDASLRGQLRRISLNLGGAS</sequence>
<dbReference type="PRINTS" id="PR00125">
    <property type="entry name" value="ATPASEDELTA"/>
</dbReference>
<comment type="similarity">
    <text evidence="8">Belongs to the ATPase delta chain family.</text>
</comment>
<dbReference type="AlphaFoldDB" id="A0A401IG11"/>
<dbReference type="Proteomes" id="UP000287247">
    <property type="component" value="Unassembled WGS sequence"/>
</dbReference>
<accession>A0A401IG11</accession>
<evidence type="ECO:0000256" key="3">
    <source>
        <dbReference type="ARBA" id="ARBA00022781"/>
    </source>
</evidence>
<evidence type="ECO:0000256" key="1">
    <source>
        <dbReference type="ARBA" id="ARBA00004370"/>
    </source>
</evidence>
<keyword evidence="6 8" id="KW-0139">CF(1)</keyword>
<dbReference type="Pfam" id="PF00213">
    <property type="entry name" value="OSCP"/>
    <property type="match status" value="1"/>
</dbReference>
<dbReference type="InterPro" id="IPR020781">
    <property type="entry name" value="ATPase_OSCP/d_CS"/>
</dbReference>
<comment type="caution">
    <text evidence="9">The sequence shown here is derived from an EMBL/GenBank/DDBJ whole genome shotgun (WGS) entry which is preliminary data.</text>
</comment>
<evidence type="ECO:0000256" key="8">
    <source>
        <dbReference type="HAMAP-Rule" id="MF_01416"/>
    </source>
</evidence>
<keyword evidence="7 8" id="KW-0066">ATP synthesis</keyword>
<keyword evidence="3 8" id="KW-0375">Hydrogen ion transport</keyword>
<organism evidence="9 10">
    <name type="scientific">Aphanothece sacrum FPU1</name>
    <dbReference type="NCBI Taxonomy" id="1920663"/>
    <lineage>
        <taxon>Bacteria</taxon>
        <taxon>Bacillati</taxon>
        <taxon>Cyanobacteriota</taxon>
        <taxon>Cyanophyceae</taxon>
        <taxon>Oscillatoriophycideae</taxon>
        <taxon>Chroococcales</taxon>
        <taxon>Aphanothecaceae</taxon>
        <taxon>Aphanothece</taxon>
    </lineage>
</organism>
<keyword evidence="10" id="KW-1185">Reference proteome</keyword>
<keyword evidence="4 8" id="KW-0406">Ion transport</keyword>
<dbReference type="PANTHER" id="PTHR11910">
    <property type="entry name" value="ATP SYNTHASE DELTA CHAIN"/>
    <property type="match status" value="1"/>
</dbReference>
<dbReference type="NCBIfam" id="TIGR01145">
    <property type="entry name" value="ATP_synt_delta"/>
    <property type="match status" value="1"/>
</dbReference>
<dbReference type="NCBIfam" id="NF004402">
    <property type="entry name" value="PRK05758.2-2"/>
    <property type="match status" value="1"/>
</dbReference>
<evidence type="ECO:0000256" key="2">
    <source>
        <dbReference type="ARBA" id="ARBA00022448"/>
    </source>
</evidence>
<dbReference type="EMBL" id="BDQK01000006">
    <property type="protein sequence ID" value="GBF80151.1"/>
    <property type="molecule type" value="Genomic_DNA"/>
</dbReference>
<keyword evidence="5 8" id="KW-0472">Membrane</keyword>
<comment type="function">
    <text evidence="8">This protein is part of the stalk that links CF(0) to CF(1). It either transmits conformational changes from CF(0) to CF(1) or is implicated in proton conduction.</text>
</comment>
<gene>
    <name evidence="8" type="primary">atpH</name>
    <name evidence="8" type="synonym">atpD</name>
    <name evidence="9" type="ORF">AsFPU1_1552</name>
</gene>
<dbReference type="InterPro" id="IPR000711">
    <property type="entry name" value="ATPase_OSCP/dsu"/>
</dbReference>
<reference evidence="10" key="1">
    <citation type="submission" date="2017-05" db="EMBL/GenBank/DDBJ databases">
        <title>Physiological properties and genetic analysis related to exopolysaccharide production of fresh-water unicellular cyanobacterium Aphanothece sacrum, Suizenji Nori, that has been cultured as a food source in Japan.</title>
        <authorList>
            <person name="Kanesaki Y."/>
            <person name="Yoshikawa S."/>
            <person name="Ohki K."/>
        </authorList>
    </citation>
    <scope>NUCLEOTIDE SEQUENCE [LARGE SCALE GENOMIC DNA]</scope>
    <source>
        <strain evidence="10">FPU1</strain>
    </source>
</reference>
<evidence type="ECO:0000256" key="4">
    <source>
        <dbReference type="ARBA" id="ARBA00023065"/>
    </source>
</evidence>
<keyword evidence="2 8" id="KW-0813">Transport</keyword>
<proteinExistence type="inferred from homology"/>
<protein>
    <recommendedName>
        <fullName evidence="8">ATP synthase subunit delta</fullName>
    </recommendedName>
    <alternativeName>
        <fullName evidence="8">ATP synthase F(1) sector subunit delta</fullName>
    </alternativeName>
    <alternativeName>
        <fullName evidence="8">F-type ATPase subunit delta</fullName>
        <shortName evidence="8">F-ATPase subunit delta</shortName>
    </alternativeName>
</protein>